<organism evidence="7 8">
    <name type="scientific">Candidatus Cardinium hertigii</name>
    <dbReference type="NCBI Taxonomy" id="247481"/>
    <lineage>
        <taxon>Bacteria</taxon>
        <taxon>Pseudomonadati</taxon>
        <taxon>Bacteroidota</taxon>
        <taxon>Cytophagia</taxon>
        <taxon>Cytophagales</taxon>
        <taxon>Amoebophilaceae</taxon>
        <taxon>Candidatus Cardinium</taxon>
    </lineage>
</organism>
<evidence type="ECO:0000256" key="5">
    <source>
        <dbReference type="HAMAP-Rule" id="MF_00358"/>
    </source>
</evidence>
<dbReference type="GO" id="GO:0006412">
    <property type="term" value="P:translation"/>
    <property type="evidence" value="ECO:0007669"/>
    <property type="project" value="UniProtKB-UniRule"/>
</dbReference>
<evidence type="ECO:0000256" key="3">
    <source>
        <dbReference type="ARBA" id="ARBA00023274"/>
    </source>
</evidence>
<evidence type="ECO:0000256" key="2">
    <source>
        <dbReference type="ARBA" id="ARBA00022980"/>
    </source>
</evidence>
<dbReference type="PROSITE" id="PS01181">
    <property type="entry name" value="RIBOSOMAL_S21"/>
    <property type="match status" value="1"/>
</dbReference>
<keyword evidence="8" id="KW-1185">Reference proteome</keyword>
<dbReference type="GO" id="GO:0003735">
    <property type="term" value="F:structural constituent of ribosome"/>
    <property type="evidence" value="ECO:0007669"/>
    <property type="project" value="InterPro"/>
</dbReference>
<keyword evidence="3 5" id="KW-0687">Ribonucleoprotein</keyword>
<gene>
    <name evidence="5 7" type="primary">rpsU</name>
    <name evidence="7" type="ORF">EDM02_04325</name>
</gene>
<comment type="caution">
    <text evidence="7">The sequence shown here is derived from an EMBL/GenBank/DDBJ whole genome shotgun (WGS) entry which is preliminary data.</text>
</comment>
<dbReference type="RefSeq" id="WP_123663331.1">
    <property type="nucleotide sequence ID" value="NZ_RARA01000026.1"/>
</dbReference>
<evidence type="ECO:0000256" key="4">
    <source>
        <dbReference type="ARBA" id="ARBA00035135"/>
    </source>
</evidence>
<dbReference type="InterPro" id="IPR001911">
    <property type="entry name" value="Ribosomal_bS21"/>
</dbReference>
<name>A0A3N2QBA2_9BACT</name>
<reference evidence="7 8" key="1">
    <citation type="submission" date="2018-09" db="EMBL/GenBank/DDBJ databases">
        <title>Comparative Genomics of Wolbachia-Cardinium Dual Endosymbiosis in a Plant-Parasitic Nematode.</title>
        <authorList>
            <person name="Brown A.M.V."/>
            <person name="Wasala S.K."/>
            <person name="Howe D.K."/>
            <person name="Peetz A.B."/>
            <person name="Zasada I.A."/>
            <person name="Denver D.R."/>
        </authorList>
    </citation>
    <scope>NUCLEOTIDE SEQUENCE [LARGE SCALE GENOMIC DNA]</scope>
    <source>
        <strain evidence="7 8">Pp_1</strain>
    </source>
</reference>
<evidence type="ECO:0000313" key="8">
    <source>
        <dbReference type="Proteomes" id="UP000270927"/>
    </source>
</evidence>
<accession>A0A3N2QBA2</accession>
<dbReference type="GO" id="GO:1990904">
    <property type="term" value="C:ribonucleoprotein complex"/>
    <property type="evidence" value="ECO:0007669"/>
    <property type="project" value="UniProtKB-KW"/>
</dbReference>
<evidence type="ECO:0000313" key="7">
    <source>
        <dbReference type="EMBL" id="ROT47087.1"/>
    </source>
</evidence>
<dbReference type="Proteomes" id="UP000270927">
    <property type="component" value="Unassembled WGS sequence"/>
</dbReference>
<dbReference type="EMBL" id="RARA01000026">
    <property type="protein sequence ID" value="ROT47087.1"/>
    <property type="molecule type" value="Genomic_DNA"/>
</dbReference>
<proteinExistence type="inferred from homology"/>
<sequence length="64" mass="7936">MIFVEVKEGETFDRALKRFKKKVERVRVLREARERMYYTKPANRRKAEKLKAIYKYSILNRERV</sequence>
<protein>
    <recommendedName>
        <fullName evidence="4 5">Small ribosomal subunit protein bS21</fullName>
    </recommendedName>
</protein>
<dbReference type="Pfam" id="PF01165">
    <property type="entry name" value="Ribosomal_S21"/>
    <property type="match status" value="1"/>
</dbReference>
<dbReference type="InterPro" id="IPR038380">
    <property type="entry name" value="Ribosomal_bS21_sf"/>
</dbReference>
<evidence type="ECO:0000256" key="1">
    <source>
        <dbReference type="ARBA" id="ARBA00006640"/>
    </source>
</evidence>
<keyword evidence="2 5" id="KW-0689">Ribosomal protein</keyword>
<evidence type="ECO:0000256" key="6">
    <source>
        <dbReference type="RuleBase" id="RU000667"/>
    </source>
</evidence>
<dbReference type="NCBIfam" id="TIGR00030">
    <property type="entry name" value="S21p"/>
    <property type="match status" value="1"/>
</dbReference>
<comment type="similarity">
    <text evidence="1 5 6">Belongs to the bacterial ribosomal protein bS21 family.</text>
</comment>
<dbReference type="GO" id="GO:0005840">
    <property type="term" value="C:ribosome"/>
    <property type="evidence" value="ECO:0007669"/>
    <property type="project" value="UniProtKB-KW"/>
</dbReference>
<dbReference type="AlphaFoldDB" id="A0A3N2QBA2"/>
<dbReference type="HAMAP" id="MF_00358">
    <property type="entry name" value="Ribosomal_bS21"/>
    <property type="match status" value="1"/>
</dbReference>
<dbReference type="Gene3D" id="1.20.5.1150">
    <property type="entry name" value="Ribosomal protein S8"/>
    <property type="match status" value="1"/>
</dbReference>
<dbReference type="InterPro" id="IPR018278">
    <property type="entry name" value="Ribosomal_bS21_CS"/>
</dbReference>
<dbReference type="PRINTS" id="PR00976">
    <property type="entry name" value="RIBOSOMALS21"/>
</dbReference>